<dbReference type="InterPro" id="IPR040236">
    <property type="entry name" value="TMEM198"/>
</dbReference>
<comment type="similarity">
    <text evidence="2">Belongs to the TMEM198 family.</text>
</comment>
<dbReference type="GO" id="GO:0005886">
    <property type="term" value="C:plasma membrane"/>
    <property type="evidence" value="ECO:0007669"/>
    <property type="project" value="TreeGrafter"/>
</dbReference>
<dbReference type="OrthoDB" id="102260at2759"/>
<evidence type="ECO:0000313" key="9">
    <source>
        <dbReference type="EMBL" id="PVV05468.1"/>
    </source>
</evidence>
<name>A0A2T9ZLK3_9FUNG</name>
<proteinExistence type="inferred from homology"/>
<feature type="transmembrane region" description="Helical" evidence="7">
    <location>
        <begin position="105"/>
        <end position="122"/>
    </location>
</feature>
<dbReference type="PANTHER" id="PTHR31247:SF5">
    <property type="entry name" value="DUF4203 DOMAIN-CONTAINING PROTEIN"/>
    <property type="match status" value="1"/>
</dbReference>
<evidence type="ECO:0000256" key="5">
    <source>
        <dbReference type="ARBA" id="ARBA00023136"/>
    </source>
</evidence>
<dbReference type="STRING" id="133381.A0A2T9ZLK3"/>
<evidence type="ECO:0000256" key="2">
    <source>
        <dbReference type="ARBA" id="ARBA00006244"/>
    </source>
</evidence>
<sequence length="255" mass="27431">MRALKDLFRALGYVGLVSAAAISAGAAKQGTTSGQNNSSSSLSATSITAGIFLLLIGTQNLFFGNKYKRATFFTSGFMMASILILLFMCVVRPPRPNEQGRMLGYLWGSMIFGLCGGVAGVFSELGGLCLLGAMTGFHLGSYVNAWVPTDKFVSQWAQIVFIMLLMAVFALLSLYLKEKIVIPCSSIVGAYSLFVGIDCFASIGLLHQVVSVFSRNDQNNLQDISPVYGMLVGTLTASFIGMFIQSKRSKEEESN</sequence>
<evidence type="ECO:0000256" key="7">
    <source>
        <dbReference type="SAM" id="Phobius"/>
    </source>
</evidence>
<feature type="transmembrane region" description="Helical" evidence="7">
    <location>
        <begin position="153"/>
        <end position="176"/>
    </location>
</feature>
<dbReference type="EMBL" id="MBFS01000001">
    <property type="protein sequence ID" value="PVV05468.1"/>
    <property type="molecule type" value="Genomic_DNA"/>
</dbReference>
<organism evidence="9 10">
    <name type="scientific">Smittium megazygosporum</name>
    <dbReference type="NCBI Taxonomy" id="133381"/>
    <lineage>
        <taxon>Eukaryota</taxon>
        <taxon>Fungi</taxon>
        <taxon>Fungi incertae sedis</taxon>
        <taxon>Zoopagomycota</taxon>
        <taxon>Kickxellomycotina</taxon>
        <taxon>Harpellomycetes</taxon>
        <taxon>Harpellales</taxon>
        <taxon>Legeriomycetaceae</taxon>
        <taxon>Smittium</taxon>
    </lineage>
</organism>
<evidence type="ECO:0000256" key="6">
    <source>
        <dbReference type="ARBA" id="ARBA00049737"/>
    </source>
</evidence>
<dbReference type="InterPro" id="IPR025256">
    <property type="entry name" value="TM7S3/TM198-like_dom"/>
</dbReference>
<dbReference type="Pfam" id="PF13886">
    <property type="entry name" value="TM7S3_TM198"/>
    <property type="match status" value="1"/>
</dbReference>
<feature type="transmembrane region" description="Helical" evidence="7">
    <location>
        <begin position="70"/>
        <end position="93"/>
    </location>
</feature>
<comment type="caution">
    <text evidence="9">The sequence shown here is derived from an EMBL/GenBank/DDBJ whole genome shotgun (WGS) entry which is preliminary data.</text>
</comment>
<protein>
    <recommendedName>
        <fullName evidence="6">Transmembrane protein 198</fullName>
    </recommendedName>
</protein>
<dbReference type="PANTHER" id="PTHR31247">
    <property type="entry name" value="TRANSMEMBRANE PROTEIN 198 FAMILY MEMBER"/>
    <property type="match status" value="1"/>
</dbReference>
<evidence type="ECO:0000256" key="3">
    <source>
        <dbReference type="ARBA" id="ARBA00022692"/>
    </source>
</evidence>
<dbReference type="Proteomes" id="UP000245609">
    <property type="component" value="Unassembled WGS sequence"/>
</dbReference>
<feature type="domain" description="TM7S3/TM198-like" evidence="8">
    <location>
        <begin position="50"/>
        <end position="245"/>
    </location>
</feature>
<evidence type="ECO:0000313" key="10">
    <source>
        <dbReference type="Proteomes" id="UP000245609"/>
    </source>
</evidence>
<dbReference type="AlphaFoldDB" id="A0A2T9ZLK3"/>
<feature type="transmembrane region" description="Helical" evidence="7">
    <location>
        <begin position="227"/>
        <end position="244"/>
    </location>
</feature>
<accession>A0A2T9ZLK3</accession>
<comment type="subcellular location">
    <subcellularLocation>
        <location evidence="1">Membrane</location>
        <topology evidence="1">Multi-pass membrane protein</topology>
    </subcellularLocation>
</comment>
<feature type="transmembrane region" description="Helical" evidence="7">
    <location>
        <begin position="42"/>
        <end position="63"/>
    </location>
</feature>
<feature type="transmembrane region" description="Helical" evidence="7">
    <location>
        <begin position="188"/>
        <end position="207"/>
    </location>
</feature>
<gene>
    <name evidence="9" type="ORF">BB560_000004</name>
</gene>
<reference evidence="9 10" key="1">
    <citation type="journal article" date="2018" name="MBio">
        <title>Comparative Genomics Reveals the Core Gene Toolbox for the Fungus-Insect Symbiosis.</title>
        <authorList>
            <person name="Wang Y."/>
            <person name="Stata M."/>
            <person name="Wang W."/>
            <person name="Stajich J.E."/>
            <person name="White M.M."/>
            <person name="Moncalvo J.M."/>
        </authorList>
    </citation>
    <scope>NUCLEOTIDE SEQUENCE [LARGE SCALE GENOMIC DNA]</scope>
    <source>
        <strain evidence="9 10">SC-DP-2</strain>
    </source>
</reference>
<keyword evidence="4 7" id="KW-1133">Transmembrane helix</keyword>
<evidence type="ECO:0000256" key="4">
    <source>
        <dbReference type="ARBA" id="ARBA00022989"/>
    </source>
</evidence>
<evidence type="ECO:0000259" key="8">
    <source>
        <dbReference type="Pfam" id="PF13886"/>
    </source>
</evidence>
<keyword evidence="3 7" id="KW-0812">Transmembrane</keyword>
<evidence type="ECO:0000256" key="1">
    <source>
        <dbReference type="ARBA" id="ARBA00004141"/>
    </source>
</evidence>
<keyword evidence="10" id="KW-1185">Reference proteome</keyword>
<feature type="transmembrane region" description="Helical" evidence="7">
    <location>
        <begin position="129"/>
        <end position="147"/>
    </location>
</feature>
<keyword evidence="5 7" id="KW-0472">Membrane</keyword>